<accession>X1FX56</accession>
<dbReference type="AlphaFoldDB" id="X1FX56"/>
<feature type="non-terminal residue" evidence="1">
    <location>
        <position position="38"/>
    </location>
</feature>
<organism evidence="1">
    <name type="scientific">marine sediment metagenome</name>
    <dbReference type="NCBI Taxonomy" id="412755"/>
    <lineage>
        <taxon>unclassified sequences</taxon>
        <taxon>metagenomes</taxon>
        <taxon>ecological metagenomes</taxon>
    </lineage>
</organism>
<sequence length="38" mass="4367">MSEIAHKSHEGGLKKVRDKFSLSVCVITYNEEENIRDC</sequence>
<comment type="caution">
    <text evidence="1">The sequence shown here is derived from an EMBL/GenBank/DDBJ whole genome shotgun (WGS) entry which is preliminary data.</text>
</comment>
<evidence type="ECO:0000313" key="1">
    <source>
        <dbReference type="EMBL" id="GAH49572.1"/>
    </source>
</evidence>
<dbReference type="EMBL" id="BARU01017851">
    <property type="protein sequence ID" value="GAH49572.1"/>
    <property type="molecule type" value="Genomic_DNA"/>
</dbReference>
<protein>
    <submittedName>
        <fullName evidence="1">Uncharacterized protein</fullName>
    </submittedName>
</protein>
<gene>
    <name evidence="1" type="ORF">S03H2_29560</name>
</gene>
<reference evidence="1" key="1">
    <citation type="journal article" date="2014" name="Front. Microbiol.">
        <title>High frequency of phylogenetically diverse reductive dehalogenase-homologous genes in deep subseafloor sedimentary metagenomes.</title>
        <authorList>
            <person name="Kawai M."/>
            <person name="Futagami T."/>
            <person name="Toyoda A."/>
            <person name="Takaki Y."/>
            <person name="Nishi S."/>
            <person name="Hori S."/>
            <person name="Arai W."/>
            <person name="Tsubouchi T."/>
            <person name="Morono Y."/>
            <person name="Uchiyama I."/>
            <person name="Ito T."/>
            <person name="Fujiyama A."/>
            <person name="Inagaki F."/>
            <person name="Takami H."/>
        </authorList>
    </citation>
    <scope>NUCLEOTIDE SEQUENCE</scope>
    <source>
        <strain evidence="1">Expedition CK06-06</strain>
    </source>
</reference>
<name>X1FX56_9ZZZZ</name>
<proteinExistence type="predicted"/>